<comment type="caution">
    <text evidence="7">The sequence shown here is derived from an EMBL/GenBank/DDBJ whole genome shotgun (WGS) entry which is preliminary data.</text>
</comment>
<evidence type="ECO:0000256" key="6">
    <source>
        <dbReference type="SAM" id="Phobius"/>
    </source>
</evidence>
<accession>A0ABQ1H482</accession>
<evidence type="ECO:0000256" key="4">
    <source>
        <dbReference type="ARBA" id="ARBA00023136"/>
    </source>
</evidence>
<keyword evidence="4 6" id="KW-0472">Membrane</keyword>
<dbReference type="InterPro" id="IPR003825">
    <property type="entry name" value="Colicin-V_CvpA"/>
</dbReference>
<keyword evidence="3 6" id="KW-1133">Transmembrane helix</keyword>
<evidence type="ECO:0000313" key="8">
    <source>
        <dbReference type="Proteomes" id="UP000618591"/>
    </source>
</evidence>
<dbReference type="RefSeq" id="WP_188448757.1">
    <property type="nucleotide sequence ID" value="NZ_BMDW01000021.1"/>
</dbReference>
<gene>
    <name evidence="7" type="ORF">GCM10011395_29080</name>
</gene>
<dbReference type="PANTHER" id="PTHR36926">
    <property type="entry name" value="COLICIN V PRODUCTION PROTEIN"/>
    <property type="match status" value="1"/>
</dbReference>
<dbReference type="Proteomes" id="UP000618591">
    <property type="component" value="Unassembled WGS sequence"/>
</dbReference>
<evidence type="ECO:0008006" key="9">
    <source>
        <dbReference type="Google" id="ProtNLM"/>
    </source>
</evidence>
<dbReference type="PANTHER" id="PTHR36926:SF1">
    <property type="entry name" value="COLICIN V PRODUCTION PROTEIN"/>
    <property type="match status" value="1"/>
</dbReference>
<keyword evidence="8" id="KW-1185">Reference proteome</keyword>
<evidence type="ECO:0000256" key="2">
    <source>
        <dbReference type="ARBA" id="ARBA00022692"/>
    </source>
</evidence>
<evidence type="ECO:0000256" key="3">
    <source>
        <dbReference type="ARBA" id="ARBA00022989"/>
    </source>
</evidence>
<dbReference type="Pfam" id="PF02674">
    <property type="entry name" value="Colicin_V"/>
    <property type="match status" value="1"/>
</dbReference>
<sequence>MNLTALDILVLLAVGGAATLGIMRGFVTEVLSLFAWVGIVFALKLFHVPLTHALTGVVGTTTGAAVLAFAILSGGTYFGGRMVANAIGSRTRDSVLGPVDRALGFGFGALKGLILVSLAFLLVVLMTDTVRGGPTHRPEWLTAARVYPLLNETSAAIADFVDRRRKGEPVFGKADTARDLGNMSEASSSSRP</sequence>
<evidence type="ECO:0000256" key="5">
    <source>
        <dbReference type="SAM" id="MobiDB-lite"/>
    </source>
</evidence>
<evidence type="ECO:0000256" key="1">
    <source>
        <dbReference type="ARBA" id="ARBA00004141"/>
    </source>
</evidence>
<feature type="region of interest" description="Disordered" evidence="5">
    <location>
        <begin position="172"/>
        <end position="192"/>
    </location>
</feature>
<reference evidence="8" key="1">
    <citation type="journal article" date="2019" name="Int. J. Syst. Evol. Microbiol.">
        <title>The Global Catalogue of Microorganisms (GCM) 10K type strain sequencing project: providing services to taxonomists for standard genome sequencing and annotation.</title>
        <authorList>
            <consortium name="The Broad Institute Genomics Platform"/>
            <consortium name="The Broad Institute Genome Sequencing Center for Infectious Disease"/>
            <person name="Wu L."/>
            <person name="Ma J."/>
        </authorList>
    </citation>
    <scope>NUCLEOTIDE SEQUENCE [LARGE SCALE GENOMIC DNA]</scope>
    <source>
        <strain evidence="8">CGMCC 1.10106</strain>
    </source>
</reference>
<comment type="subcellular location">
    <subcellularLocation>
        <location evidence="1">Membrane</location>
        <topology evidence="1">Multi-pass membrane protein</topology>
    </subcellularLocation>
</comment>
<dbReference type="InterPro" id="IPR052719">
    <property type="entry name" value="CvpA-like"/>
</dbReference>
<evidence type="ECO:0000313" key="7">
    <source>
        <dbReference type="EMBL" id="GGA56845.1"/>
    </source>
</evidence>
<proteinExistence type="predicted"/>
<dbReference type="EMBL" id="BMDW01000021">
    <property type="protein sequence ID" value="GGA56845.1"/>
    <property type="molecule type" value="Genomic_DNA"/>
</dbReference>
<protein>
    <recommendedName>
        <fullName evidence="9">Membrane protein required for colicin V production</fullName>
    </recommendedName>
</protein>
<name>A0ABQ1H482_9SPHN</name>
<feature type="transmembrane region" description="Helical" evidence="6">
    <location>
        <begin position="102"/>
        <end position="127"/>
    </location>
</feature>
<organism evidence="7 8">
    <name type="scientific">Sphingomonas psychrolutea</name>
    <dbReference type="NCBI Taxonomy" id="1259676"/>
    <lineage>
        <taxon>Bacteria</taxon>
        <taxon>Pseudomonadati</taxon>
        <taxon>Pseudomonadota</taxon>
        <taxon>Alphaproteobacteria</taxon>
        <taxon>Sphingomonadales</taxon>
        <taxon>Sphingomonadaceae</taxon>
        <taxon>Sphingomonas</taxon>
    </lineage>
</organism>
<keyword evidence="2 6" id="KW-0812">Transmembrane</keyword>